<evidence type="ECO:0000259" key="1">
    <source>
        <dbReference type="PROSITE" id="PS50801"/>
    </source>
</evidence>
<protein>
    <recommendedName>
        <fullName evidence="1">STAS domain-containing protein</fullName>
    </recommendedName>
</protein>
<reference evidence="2" key="1">
    <citation type="submission" date="2018-06" db="EMBL/GenBank/DDBJ databases">
        <authorList>
            <person name="Zhirakovskaya E."/>
        </authorList>
    </citation>
    <scope>NUCLEOTIDE SEQUENCE</scope>
</reference>
<evidence type="ECO:0000313" key="2">
    <source>
        <dbReference type="EMBL" id="VAW94071.1"/>
    </source>
</evidence>
<accession>A0A3B0ZQV5</accession>
<name>A0A3B0ZQV5_9ZZZZ</name>
<dbReference type="InterPro" id="IPR036513">
    <property type="entry name" value="STAS_dom_sf"/>
</dbReference>
<dbReference type="Pfam" id="PF01740">
    <property type="entry name" value="STAS"/>
    <property type="match status" value="1"/>
</dbReference>
<dbReference type="InterPro" id="IPR002645">
    <property type="entry name" value="STAS_dom"/>
</dbReference>
<dbReference type="AlphaFoldDB" id="A0A3B0ZQV5"/>
<dbReference type="EMBL" id="UOFS01000014">
    <property type="protein sequence ID" value="VAW94071.1"/>
    <property type="molecule type" value="Genomic_DNA"/>
</dbReference>
<sequence length="110" mass="11820">MSISVLCVTSDHLLIEINVSTTVTIQCEDNVNISGVNLLQQDIKAAISDADEILIQADNVERIDAASLQLFAALFHDSEALGVTVRWGSPSDALIQSVKMLGLANLLKIE</sequence>
<dbReference type="Gene3D" id="3.30.750.24">
    <property type="entry name" value="STAS domain"/>
    <property type="match status" value="1"/>
</dbReference>
<dbReference type="SUPFAM" id="SSF52091">
    <property type="entry name" value="SpoIIaa-like"/>
    <property type="match status" value="1"/>
</dbReference>
<gene>
    <name evidence="2" type="ORF">MNBD_GAMMA22-2131</name>
</gene>
<dbReference type="PROSITE" id="PS50801">
    <property type="entry name" value="STAS"/>
    <property type="match status" value="1"/>
</dbReference>
<proteinExistence type="predicted"/>
<feature type="domain" description="STAS" evidence="1">
    <location>
        <begin position="31"/>
        <end position="110"/>
    </location>
</feature>
<organism evidence="2">
    <name type="scientific">hydrothermal vent metagenome</name>
    <dbReference type="NCBI Taxonomy" id="652676"/>
    <lineage>
        <taxon>unclassified sequences</taxon>
        <taxon>metagenomes</taxon>
        <taxon>ecological metagenomes</taxon>
    </lineage>
</organism>